<dbReference type="GO" id="GO:0008821">
    <property type="term" value="F:crossover junction DNA endonuclease activity"/>
    <property type="evidence" value="ECO:0007669"/>
    <property type="project" value="UniProtKB-UniRule"/>
</dbReference>
<dbReference type="GO" id="GO:0048476">
    <property type="term" value="C:Holliday junction resolvase complex"/>
    <property type="evidence" value="ECO:0007669"/>
    <property type="project" value="UniProtKB-UniRule"/>
</dbReference>
<evidence type="ECO:0000256" key="3">
    <source>
        <dbReference type="SAM" id="MobiDB-lite"/>
    </source>
</evidence>
<keyword evidence="8" id="KW-1185">Reference proteome</keyword>
<comment type="subcellular location">
    <subcellularLocation>
        <location evidence="2">Nucleus</location>
    </subcellularLocation>
</comment>
<dbReference type="Pfam" id="PF02732">
    <property type="entry name" value="ERCC4"/>
    <property type="match status" value="1"/>
</dbReference>
<evidence type="ECO:0000256" key="2">
    <source>
        <dbReference type="RuleBase" id="RU369042"/>
    </source>
</evidence>
<comment type="function">
    <text evidence="2">Interacts with EME1 to form a DNA structure-specific endonuclease with substrate preference for branched DNA structures with a 5'-end at the branch nick. Typical substrates include 3'-flap structures, D-loops, replication forks and nicked Holliday junctions. May be required in mitosis for the processing of stalled or collapsed replication fork intermediates. May be required in meiosis for the repair of meiosis-specific double strand breaks subsequent to single-end invasion (SEI).</text>
</comment>
<keyword evidence="2" id="KW-0539">Nucleus</keyword>
<dbReference type="Gene3D" id="3.40.50.10130">
    <property type="match status" value="1"/>
</dbReference>
<organism evidence="6 7">
    <name type="scientific">Polarella glacialis</name>
    <name type="common">Dinoflagellate</name>
    <dbReference type="NCBI Taxonomy" id="89957"/>
    <lineage>
        <taxon>Eukaryota</taxon>
        <taxon>Sar</taxon>
        <taxon>Alveolata</taxon>
        <taxon>Dinophyceae</taxon>
        <taxon>Suessiales</taxon>
        <taxon>Suessiaceae</taxon>
        <taxon>Polarella</taxon>
    </lineage>
</organism>
<evidence type="ECO:0000259" key="4">
    <source>
        <dbReference type="SMART" id="SM00891"/>
    </source>
</evidence>
<dbReference type="GO" id="GO:0000727">
    <property type="term" value="P:double-strand break repair via break-induced replication"/>
    <property type="evidence" value="ECO:0007669"/>
    <property type="project" value="UniProtKB-UniRule"/>
</dbReference>
<evidence type="ECO:0000313" key="5">
    <source>
        <dbReference type="EMBL" id="CAE8625305.1"/>
    </source>
</evidence>
<dbReference type="GO" id="GO:0000712">
    <property type="term" value="P:resolution of meiotic recombination intermediates"/>
    <property type="evidence" value="ECO:0007669"/>
    <property type="project" value="TreeGrafter"/>
</dbReference>
<protein>
    <recommendedName>
        <fullName evidence="2">Crossover junction endonuclease MUS81</fullName>
        <ecNumber evidence="2">3.1.22.-</ecNumber>
    </recommendedName>
</protein>
<dbReference type="SMART" id="SM00891">
    <property type="entry name" value="ERCC4"/>
    <property type="match status" value="1"/>
</dbReference>
<keyword evidence="1 2" id="KW-0378">Hydrolase</keyword>
<dbReference type="InterPro" id="IPR011335">
    <property type="entry name" value="Restrct_endonuc-II-like"/>
</dbReference>
<sequence length="609" mass="65832">MRSQADDVNEEEEMNRAIKLSLAGQHINGNLHDSTPVPGTHTDRNHIDHIASAVSDANEHRCPMTSERLLELSSRQPQPSGSQTNNVACFRKSLGSACTMDLDSSDEELPKNSEAQPQQQQLQPVHKQEKRDPPIVLVIDVRERSSDKTPRNIFEAAQQQLAGAVEVDFAKLQVGDYVWVSGPERRLLGACIERKTVSDLVGRSARGDHLRQLRRLQLPGILWPAVVLEGDETLADKRAVAYGASRFSACSLLDSSIRDSQSVLRFLAQTAIFSRAFVLLSGGTQDTIALLQAWSSVLMRCGPDRDAGPSLSSLGRLAKASDEDHSSLIEAARAAGATGRDLDLICHRFESLESLKATYGQCADDQRRQMLLAELFLAGASDEEAPGDGSDWARATGVSSQLWEALGGRLVGVEPSLSRAYHPSQLRLDASPGLLADIRQHSAGDDGLEVTELRMPGAVGAVISERVRLQLIGQGSRSGWRSLPVSVDISAGQTVLGMLQQACDLHSEVAEVAAHVADNLASILELTGTCRQMIVLEGVGAAAIRAQKQGKEGTQWKAASRIKEMLPAIVAALAVRHGIVAMLRANPQRTMQFLLAVGQVLRERGLLTQ</sequence>
<keyword evidence="2" id="KW-0460">Magnesium</keyword>
<feature type="region of interest" description="Disordered" evidence="3">
    <location>
        <begin position="101"/>
        <end position="130"/>
    </location>
</feature>
<dbReference type="AlphaFoldDB" id="A0A813IBN9"/>
<dbReference type="PANTHER" id="PTHR13451">
    <property type="entry name" value="CLASS II CROSSOVER JUNCTION ENDONUCLEASE MUS81"/>
    <property type="match status" value="1"/>
</dbReference>
<dbReference type="Proteomes" id="UP000626109">
    <property type="component" value="Unassembled WGS sequence"/>
</dbReference>
<name>A0A813IBN9_POLGL</name>
<feature type="domain" description="ERCC4" evidence="4">
    <location>
        <begin position="136"/>
        <end position="232"/>
    </location>
</feature>
<keyword evidence="2" id="KW-0227">DNA damage</keyword>
<keyword evidence="2" id="KW-0255">Endonuclease</keyword>
<comment type="similarity">
    <text evidence="2">Belongs to the XPF family.</text>
</comment>
<dbReference type="PANTHER" id="PTHR13451:SF0">
    <property type="entry name" value="CROSSOVER JUNCTION ENDONUCLEASE MUS81"/>
    <property type="match status" value="1"/>
</dbReference>
<dbReference type="SUPFAM" id="SSF52980">
    <property type="entry name" value="Restriction endonuclease-like"/>
    <property type="match status" value="1"/>
</dbReference>
<dbReference type="InterPro" id="IPR033309">
    <property type="entry name" value="Mus81"/>
</dbReference>
<dbReference type="EC" id="3.1.22.-" evidence="2"/>
<dbReference type="GO" id="GO:0048257">
    <property type="term" value="F:3'-flap endonuclease activity"/>
    <property type="evidence" value="ECO:0007669"/>
    <property type="project" value="TreeGrafter"/>
</dbReference>
<comment type="subunit">
    <text evidence="2">Interacts with EME1.</text>
</comment>
<keyword evidence="2" id="KW-0479">Metal-binding</keyword>
<dbReference type="EMBL" id="CAJNNV010028636">
    <property type="protein sequence ID" value="CAE8625305.1"/>
    <property type="molecule type" value="Genomic_DNA"/>
</dbReference>
<proteinExistence type="inferred from homology"/>
<evidence type="ECO:0000256" key="1">
    <source>
        <dbReference type="ARBA" id="ARBA00022801"/>
    </source>
</evidence>
<dbReference type="GO" id="GO:0003677">
    <property type="term" value="F:DNA binding"/>
    <property type="evidence" value="ECO:0007669"/>
    <property type="project" value="UniProtKB-UniRule"/>
</dbReference>
<evidence type="ECO:0000313" key="8">
    <source>
        <dbReference type="Proteomes" id="UP000654075"/>
    </source>
</evidence>
<dbReference type="GO" id="GO:0046872">
    <property type="term" value="F:metal ion binding"/>
    <property type="evidence" value="ECO:0007669"/>
    <property type="project" value="UniProtKB-UniRule"/>
</dbReference>
<comment type="caution">
    <text evidence="6">The sequence shown here is derived from an EMBL/GenBank/DDBJ whole genome shotgun (WGS) entry which is preliminary data.</text>
</comment>
<dbReference type="EMBL" id="CAJNNW010005733">
    <property type="protein sequence ID" value="CAE8647666.1"/>
    <property type="molecule type" value="Genomic_DNA"/>
</dbReference>
<dbReference type="GO" id="GO:0006308">
    <property type="term" value="P:DNA catabolic process"/>
    <property type="evidence" value="ECO:0007669"/>
    <property type="project" value="UniProtKB-UniRule"/>
</dbReference>
<gene>
    <name evidence="5" type="ORF">PGLA1383_LOCUS42311</name>
    <name evidence="6" type="ORF">PGLA2088_LOCUS5883</name>
</gene>
<dbReference type="InterPro" id="IPR006166">
    <property type="entry name" value="ERCC4_domain"/>
</dbReference>
<accession>A0A813IBN9</accession>
<dbReference type="Proteomes" id="UP000654075">
    <property type="component" value="Unassembled WGS sequence"/>
</dbReference>
<reference evidence="6" key="1">
    <citation type="submission" date="2021-02" db="EMBL/GenBank/DDBJ databases">
        <authorList>
            <person name="Dougan E. K."/>
            <person name="Rhodes N."/>
            <person name="Thang M."/>
            <person name="Chan C."/>
        </authorList>
    </citation>
    <scope>NUCLEOTIDE SEQUENCE</scope>
</reference>
<dbReference type="GO" id="GO:0005634">
    <property type="term" value="C:nucleus"/>
    <property type="evidence" value="ECO:0007669"/>
    <property type="project" value="UniProtKB-SubCell"/>
</dbReference>
<keyword evidence="2" id="KW-0233">DNA recombination</keyword>
<dbReference type="OrthoDB" id="447762at2759"/>
<evidence type="ECO:0000313" key="7">
    <source>
        <dbReference type="Proteomes" id="UP000626109"/>
    </source>
</evidence>
<comment type="cofactor">
    <cofactor evidence="2">
        <name>Mg(2+)</name>
        <dbReference type="ChEBI" id="CHEBI:18420"/>
    </cofactor>
</comment>
<feature type="region of interest" description="Disordered" evidence="3">
    <location>
        <begin position="25"/>
        <end position="44"/>
    </location>
</feature>
<dbReference type="GO" id="GO:0031573">
    <property type="term" value="P:mitotic intra-S DNA damage checkpoint signaling"/>
    <property type="evidence" value="ECO:0007669"/>
    <property type="project" value="TreeGrafter"/>
</dbReference>
<keyword evidence="2" id="KW-0540">Nuclease</keyword>
<keyword evidence="2" id="KW-0234">DNA repair</keyword>
<evidence type="ECO:0000313" key="6">
    <source>
        <dbReference type="EMBL" id="CAE8647666.1"/>
    </source>
</evidence>